<dbReference type="EMBL" id="CP034460">
    <property type="protein sequence ID" value="QBM90156.1"/>
    <property type="molecule type" value="Genomic_DNA"/>
</dbReference>
<dbReference type="SUPFAM" id="SSF103025">
    <property type="entry name" value="Folate-binding domain"/>
    <property type="match status" value="1"/>
</dbReference>
<dbReference type="GO" id="GO:0000172">
    <property type="term" value="C:ribonuclease MRP complex"/>
    <property type="evidence" value="ECO:0007669"/>
    <property type="project" value="InterPro"/>
</dbReference>
<gene>
    <name evidence="7" type="primary">MPUL0E03970</name>
    <name evidence="7" type="ORF">METSCH_E03970</name>
</gene>
<evidence type="ECO:0000256" key="2">
    <source>
        <dbReference type="ARBA" id="ARBA00022694"/>
    </source>
</evidence>
<dbReference type="PANTHER" id="PTHR22731">
    <property type="entry name" value="RIBONUCLEASES P/MRP PROTEIN SUBUNIT POP1"/>
    <property type="match status" value="1"/>
</dbReference>
<dbReference type="Proteomes" id="UP000292447">
    <property type="component" value="Chromosome V"/>
</dbReference>
<organism evidence="7 8">
    <name type="scientific">Metschnikowia aff. pulcherrima</name>
    <dbReference type="NCBI Taxonomy" id="2163413"/>
    <lineage>
        <taxon>Eukaryota</taxon>
        <taxon>Fungi</taxon>
        <taxon>Dikarya</taxon>
        <taxon>Ascomycota</taxon>
        <taxon>Saccharomycotina</taxon>
        <taxon>Pichiomycetes</taxon>
        <taxon>Metschnikowiaceae</taxon>
        <taxon>Metschnikowia</taxon>
    </lineage>
</organism>
<reference evidence="8" key="1">
    <citation type="submission" date="2019-03" db="EMBL/GenBank/DDBJ databases">
        <title>Snf2 controls pulcherriminic acid biosynthesis and connects pigmentation and antifungal activity of the yeast Metschnikowia pulcherrima.</title>
        <authorList>
            <person name="Gore-Lloyd D."/>
            <person name="Sumann I."/>
            <person name="Brachmann A.O."/>
            <person name="Schneeberger K."/>
            <person name="Ortiz-Merino R.A."/>
            <person name="Moreno-Beltran M."/>
            <person name="Schlaefli M."/>
            <person name="Kirner P."/>
            <person name="Santos Kron A."/>
            <person name="Wolfe K.H."/>
            <person name="Piel J."/>
            <person name="Ahrens C.H."/>
            <person name="Henk D."/>
            <person name="Freimoser F.M."/>
        </authorList>
    </citation>
    <scope>NUCLEOTIDE SEQUENCE [LARGE SCALE GENOMIC DNA]</scope>
    <source>
        <strain evidence="8">APC 1.2</strain>
    </source>
</reference>
<keyword evidence="3" id="KW-0539">Nucleus</keyword>
<evidence type="ECO:0000256" key="3">
    <source>
        <dbReference type="ARBA" id="ARBA00023242"/>
    </source>
</evidence>
<proteinExistence type="predicted"/>
<evidence type="ECO:0000313" key="8">
    <source>
        <dbReference type="Proteomes" id="UP000292447"/>
    </source>
</evidence>
<comment type="subcellular location">
    <subcellularLocation>
        <location evidence="1">Nucleus</location>
    </subcellularLocation>
</comment>
<feature type="domain" description="Pop1 N-terminal" evidence="4">
    <location>
        <begin position="41"/>
        <end position="259"/>
    </location>
</feature>
<evidence type="ECO:0000259" key="4">
    <source>
        <dbReference type="Pfam" id="PF06978"/>
    </source>
</evidence>
<dbReference type="Pfam" id="PF06978">
    <property type="entry name" value="POP1_N"/>
    <property type="match status" value="1"/>
</dbReference>
<feature type="domain" description="POP1 C-terminal" evidence="6">
    <location>
        <begin position="692"/>
        <end position="749"/>
    </location>
</feature>
<accession>A0A4P6XUJ0</accession>
<dbReference type="InterPro" id="IPR039182">
    <property type="entry name" value="Pop1"/>
</dbReference>
<dbReference type="GO" id="GO:0005655">
    <property type="term" value="C:nucleolar ribonuclease P complex"/>
    <property type="evidence" value="ECO:0007669"/>
    <property type="project" value="InterPro"/>
</dbReference>
<dbReference type="InterPro" id="IPR009723">
    <property type="entry name" value="Pop1_N"/>
</dbReference>
<dbReference type="GO" id="GO:0001682">
    <property type="term" value="P:tRNA 5'-leader removal"/>
    <property type="evidence" value="ECO:0007669"/>
    <property type="project" value="InterPro"/>
</dbReference>
<dbReference type="PANTHER" id="PTHR22731:SF3">
    <property type="entry name" value="RIBONUCLEASES P_MRP PROTEIN SUBUNIT POP1"/>
    <property type="match status" value="1"/>
</dbReference>
<dbReference type="Pfam" id="PF22770">
    <property type="entry name" value="POP1_C"/>
    <property type="match status" value="1"/>
</dbReference>
<dbReference type="AlphaFoldDB" id="A0A4P6XUJ0"/>
<protein>
    <submittedName>
        <fullName evidence="7">Ribonuclease P/MRP protein subunit POP1</fullName>
    </submittedName>
</protein>
<dbReference type="Pfam" id="PF08170">
    <property type="entry name" value="POPLD"/>
    <property type="match status" value="1"/>
</dbReference>
<evidence type="ECO:0000256" key="1">
    <source>
        <dbReference type="ARBA" id="ARBA00004123"/>
    </source>
</evidence>
<evidence type="ECO:0000259" key="5">
    <source>
        <dbReference type="Pfam" id="PF08170"/>
    </source>
</evidence>
<sequence length="750" mass="84608">MAAPGKPAPVGKKSKLYNSRTIRAEVADPSFKNGSLNIPEFISSREYEIKAFEQSQLNTKAASSTRIFQSLPRTLRRRTASHNVKRIPKRLREKAKREMQNSTSGTPAKKAHLRGRELHRLKMQKRLLRVASKIKESRGVPSAAGSVVKDRIKSLNEQLAALKKAKKSPLNNAVAAFDRCSVNTLMSKPSGNLKYGPRQKTYTWTPTHVWHAKRFHVIKRWGFQIPFSPNQKCFRSTSRAAREGTVAFESSYYSELVVKCLNADGVTRFLQAFSRYCDTIPEWFSSGKRAYNGWLYLDEQKLAPGTVLVDALSHRALVRLHPSVYERFFSAVVKWTNGEFEVVDCRYAIGSIELRGPSALNSLSQVLHVEASEQIKDHWWTVSQHRDPCMVPTGTRFSFFVRDPRFWKNPTRAPPGKGVLTAELLKEHAASDPNAVKALFSLKARTDSYKDMYSIKQLGQEFARRDPMSPHIHAPNKFPVTIYKTAQGSWCVLMPWFWVQPLWSKLIMVSGVKPAGLRQIHQLNFESNIPTFPQDYPQLPDGYKEHIMVCAVARLAREKLPASKQVPVKATEGPLTPDADWFFLRKWVVGLNYVEDRKAQIVHNFGSFDESKIRELKTPNDLALVINATRENDTDRIPITAYNKRDCTHSGFANGTFVPDIYSFPPMPVVLVSITLSEKGSIADNARIYHRVANPSLKDLIGFVTSGAFNFSVGHPTAIGLVSADNHSFEKVLIRNVGCTTYSKAKMSLT</sequence>
<dbReference type="InterPro" id="IPR012590">
    <property type="entry name" value="POPLD_dom"/>
</dbReference>
<keyword evidence="8" id="KW-1185">Reference proteome</keyword>
<evidence type="ECO:0000313" key="7">
    <source>
        <dbReference type="EMBL" id="QBM90156.1"/>
    </source>
</evidence>
<dbReference type="STRING" id="2163413.A0A4P6XUJ0"/>
<keyword evidence="2" id="KW-0819">tRNA processing</keyword>
<name>A0A4P6XUJ0_9ASCO</name>
<dbReference type="InterPro" id="IPR055079">
    <property type="entry name" value="POP1_C"/>
</dbReference>
<evidence type="ECO:0000259" key="6">
    <source>
        <dbReference type="Pfam" id="PF22770"/>
    </source>
</evidence>
<feature type="domain" description="POPLD" evidence="5">
    <location>
        <begin position="489"/>
        <end position="569"/>
    </location>
</feature>